<feature type="chain" id="PRO_5039249568" evidence="2">
    <location>
        <begin position="34"/>
        <end position="324"/>
    </location>
</feature>
<keyword evidence="1" id="KW-0411">Iron-sulfur</keyword>
<feature type="signal peptide" evidence="2">
    <location>
        <begin position="1"/>
        <end position="33"/>
    </location>
</feature>
<evidence type="ECO:0000313" key="5">
    <source>
        <dbReference type="Proteomes" id="UP000823821"/>
    </source>
</evidence>
<reference evidence="4" key="2">
    <citation type="submission" date="2021-04" db="EMBL/GenBank/DDBJ databases">
        <authorList>
            <person name="Gilroy R."/>
        </authorList>
    </citation>
    <scope>NUCLEOTIDE SEQUENCE</scope>
    <source>
        <strain evidence="4">5032</strain>
    </source>
</reference>
<reference evidence="4" key="1">
    <citation type="journal article" date="2021" name="PeerJ">
        <title>Extensive microbial diversity within the chicken gut microbiome revealed by metagenomics and culture.</title>
        <authorList>
            <person name="Gilroy R."/>
            <person name="Ravi A."/>
            <person name="Getino M."/>
            <person name="Pursley I."/>
            <person name="Horton D.L."/>
            <person name="Alikhan N.F."/>
            <person name="Baker D."/>
            <person name="Gharbi K."/>
            <person name="Hall N."/>
            <person name="Watson M."/>
            <person name="Adriaenssens E.M."/>
            <person name="Foster-Nyarko E."/>
            <person name="Jarju S."/>
            <person name="Secka A."/>
            <person name="Antonio M."/>
            <person name="Oren A."/>
            <person name="Chaudhuri R.R."/>
            <person name="La Ragione R."/>
            <person name="Hildebrand F."/>
            <person name="Pallen M.J."/>
        </authorList>
    </citation>
    <scope>NUCLEOTIDE SEQUENCE</scope>
    <source>
        <strain evidence="4">5032</strain>
    </source>
</reference>
<feature type="domain" description="DUF362" evidence="3">
    <location>
        <begin position="70"/>
        <end position="280"/>
    </location>
</feature>
<keyword evidence="1" id="KW-0408">Iron</keyword>
<proteinExistence type="predicted"/>
<comment type="caution">
    <text evidence="4">The sequence shown here is derived from an EMBL/GenBank/DDBJ whole genome shotgun (WGS) entry which is preliminary data.</text>
</comment>
<evidence type="ECO:0000313" key="4">
    <source>
        <dbReference type="EMBL" id="HJA79154.1"/>
    </source>
</evidence>
<dbReference type="GO" id="GO:0051536">
    <property type="term" value="F:iron-sulfur cluster binding"/>
    <property type="evidence" value="ECO:0007669"/>
    <property type="project" value="UniProtKB-KW"/>
</dbReference>
<dbReference type="Proteomes" id="UP000823821">
    <property type="component" value="Unassembled WGS sequence"/>
</dbReference>
<sequence>MFARISRRHFLKAGSLTLGACMAGGLVPAAATAAEAASNGKAQVFFTRDLSAGGLCRIYERVAAPLQGRVAVKLHTGEPEGPNILPREWVKALLPQVPQSTIVECNVLYSSPRQTTEGHRETLRVNGWTFCPVDIMDAEGDARLPVRGGKWIKELAVGKHLLNYDSMLVLTHFKGHVMGGFGGSLKNIAIGCASGKVGKEQLHRDGSQLWAGGPRFMERMVEGGKAITDHFGPRMVYINVLRNLSVDCDCAGTSAAKPTAPDIGILASTDILAVDQASVDMVYALPEAQRRDLVERIESRSGLRQLEYMRELGMGRAAYELITI</sequence>
<accession>A0A9D2KR28</accession>
<dbReference type="PROSITE" id="PS51318">
    <property type="entry name" value="TAT"/>
    <property type="match status" value="1"/>
</dbReference>
<evidence type="ECO:0000259" key="3">
    <source>
        <dbReference type="Pfam" id="PF04015"/>
    </source>
</evidence>
<dbReference type="InterPro" id="IPR007160">
    <property type="entry name" value="DUF362"/>
</dbReference>
<keyword evidence="1" id="KW-0479">Metal-binding</keyword>
<evidence type="ECO:0000256" key="1">
    <source>
        <dbReference type="ARBA" id="ARBA00023014"/>
    </source>
</evidence>
<dbReference type="Pfam" id="PF04015">
    <property type="entry name" value="DUF362"/>
    <property type="match status" value="1"/>
</dbReference>
<organism evidence="4 5">
    <name type="scientific">Candidatus Desulfovibrio intestinavium</name>
    <dbReference type="NCBI Taxonomy" id="2838534"/>
    <lineage>
        <taxon>Bacteria</taxon>
        <taxon>Pseudomonadati</taxon>
        <taxon>Thermodesulfobacteriota</taxon>
        <taxon>Desulfovibrionia</taxon>
        <taxon>Desulfovibrionales</taxon>
        <taxon>Desulfovibrionaceae</taxon>
        <taxon>Desulfovibrio</taxon>
    </lineage>
</organism>
<gene>
    <name evidence="4" type="ORF">H9784_06265</name>
</gene>
<dbReference type="EMBL" id="DWZD01000040">
    <property type="protein sequence ID" value="HJA79154.1"/>
    <property type="molecule type" value="Genomic_DNA"/>
</dbReference>
<evidence type="ECO:0000256" key="2">
    <source>
        <dbReference type="SAM" id="SignalP"/>
    </source>
</evidence>
<protein>
    <submittedName>
        <fullName evidence="4">DUF362 domain-containing protein</fullName>
    </submittedName>
</protein>
<keyword evidence="2" id="KW-0732">Signal</keyword>
<name>A0A9D2KR28_9BACT</name>
<dbReference type="AlphaFoldDB" id="A0A9D2KR28"/>
<dbReference type="InterPro" id="IPR006311">
    <property type="entry name" value="TAT_signal"/>
</dbReference>